<keyword evidence="10" id="KW-1185">Reference proteome</keyword>
<keyword evidence="6 7" id="KW-0539">Nucleus</keyword>
<dbReference type="GO" id="GO:0006355">
    <property type="term" value="P:regulation of DNA-templated transcription"/>
    <property type="evidence" value="ECO:0007669"/>
    <property type="project" value="InterPro"/>
</dbReference>
<dbReference type="Pfam" id="PF05669">
    <property type="entry name" value="Med31"/>
    <property type="match status" value="1"/>
</dbReference>
<comment type="caution">
    <text evidence="9">The sequence shown here is derived from an EMBL/GenBank/DDBJ whole genome shotgun (WGS) entry which is preliminary data.</text>
</comment>
<gene>
    <name evidence="9" type="primary">Acey_s0576.g217</name>
    <name evidence="9" type="synonym">Acey-mdt-31</name>
    <name evidence="9" type="ORF">Y032_0576g217</name>
</gene>
<keyword evidence="5 7" id="KW-0804">Transcription</keyword>
<evidence type="ECO:0000256" key="4">
    <source>
        <dbReference type="ARBA" id="ARBA00023159"/>
    </source>
</evidence>
<dbReference type="Proteomes" id="UP000024635">
    <property type="component" value="Unassembled WGS sequence"/>
</dbReference>
<dbReference type="GO" id="GO:0016592">
    <property type="term" value="C:mediator complex"/>
    <property type="evidence" value="ECO:0007669"/>
    <property type="project" value="InterPro"/>
</dbReference>
<keyword evidence="3 7" id="KW-0805">Transcription regulation</keyword>
<dbReference type="EMBL" id="JARK01000176">
    <property type="protein sequence ID" value="EYC41237.1"/>
    <property type="molecule type" value="Genomic_DNA"/>
</dbReference>
<evidence type="ECO:0000256" key="7">
    <source>
        <dbReference type="RuleBase" id="RU364129"/>
    </source>
</evidence>
<comment type="similarity">
    <text evidence="2 7">Belongs to the Mediator complex subunit 31 family.</text>
</comment>
<organism evidence="9 10">
    <name type="scientific">Ancylostoma ceylanicum</name>
    <dbReference type="NCBI Taxonomy" id="53326"/>
    <lineage>
        <taxon>Eukaryota</taxon>
        <taxon>Metazoa</taxon>
        <taxon>Ecdysozoa</taxon>
        <taxon>Nematoda</taxon>
        <taxon>Chromadorea</taxon>
        <taxon>Rhabditida</taxon>
        <taxon>Rhabditina</taxon>
        <taxon>Rhabditomorpha</taxon>
        <taxon>Strongyloidea</taxon>
        <taxon>Ancylostomatidae</taxon>
        <taxon>Ancylostomatinae</taxon>
        <taxon>Ancylostoma</taxon>
    </lineage>
</organism>
<evidence type="ECO:0000256" key="1">
    <source>
        <dbReference type="ARBA" id="ARBA00004123"/>
    </source>
</evidence>
<evidence type="ECO:0000256" key="2">
    <source>
        <dbReference type="ARBA" id="ARBA00006378"/>
    </source>
</evidence>
<evidence type="ECO:0000256" key="3">
    <source>
        <dbReference type="ARBA" id="ARBA00023015"/>
    </source>
</evidence>
<dbReference type="OrthoDB" id="10257739at2759"/>
<accession>A0A016WPN1</accession>
<name>A0A016WPN1_9BILA</name>
<comment type="function">
    <text evidence="7">Component of the Mediator complex, a coactivator involved in the regulated transcription of nearly all RNA polymerase II-dependent genes. Mediator functions as a bridge to convey information from gene-specific regulatory proteins to the basal RNA polymerase II transcription machinery. Mediator is recruited to promoters by direct interactions with regulatory proteins and serves as a scaffold for the assembly of a functional preinitiation complex with RNA polymerase II and the general transcription factors.</text>
</comment>
<dbReference type="STRING" id="53326.A0A016WPN1"/>
<dbReference type="InterPro" id="IPR008831">
    <property type="entry name" value="Mediator_Med31"/>
</dbReference>
<dbReference type="Gene3D" id="1.10.10.1340">
    <property type="entry name" value="Mediator of RNA polymerase II, submodule Med31 (Soh1)"/>
    <property type="match status" value="1"/>
</dbReference>
<feature type="region of interest" description="Disordered" evidence="8">
    <location>
        <begin position="1"/>
        <end position="38"/>
    </location>
</feature>
<evidence type="ECO:0000256" key="5">
    <source>
        <dbReference type="ARBA" id="ARBA00023163"/>
    </source>
</evidence>
<dbReference type="GO" id="GO:0003712">
    <property type="term" value="F:transcription coregulator activity"/>
    <property type="evidence" value="ECO:0007669"/>
    <property type="project" value="InterPro"/>
</dbReference>
<dbReference type="InterPro" id="IPR038089">
    <property type="entry name" value="Med31_sf"/>
</dbReference>
<reference evidence="10" key="1">
    <citation type="journal article" date="2015" name="Nat. Genet.">
        <title>The genome and transcriptome of the zoonotic hookworm Ancylostoma ceylanicum identify infection-specific gene families.</title>
        <authorList>
            <person name="Schwarz E.M."/>
            <person name="Hu Y."/>
            <person name="Antoshechkin I."/>
            <person name="Miller M.M."/>
            <person name="Sternberg P.W."/>
            <person name="Aroian R.V."/>
        </authorList>
    </citation>
    <scope>NUCLEOTIDE SEQUENCE</scope>
    <source>
        <strain evidence="10">HY135</strain>
    </source>
</reference>
<protein>
    <recommendedName>
        <fullName evidence="7">Mediator of RNA polymerase II transcription subunit 31</fullName>
    </recommendedName>
</protein>
<evidence type="ECO:0000313" key="10">
    <source>
        <dbReference type="Proteomes" id="UP000024635"/>
    </source>
</evidence>
<evidence type="ECO:0000313" key="9">
    <source>
        <dbReference type="EMBL" id="EYC41237.1"/>
    </source>
</evidence>
<comment type="subcellular location">
    <subcellularLocation>
        <location evidence="1 7">Nucleus</location>
    </subcellularLocation>
</comment>
<dbReference type="PANTHER" id="PTHR13186">
    <property type="entry name" value="MEDIATOR OF RNA POLYMERASE II TRANSCRIPTION SUBUNIT 31"/>
    <property type="match status" value="1"/>
</dbReference>
<keyword evidence="4 7" id="KW-0010">Activator</keyword>
<evidence type="ECO:0000256" key="6">
    <source>
        <dbReference type="ARBA" id="ARBA00023242"/>
    </source>
</evidence>
<comment type="subunit">
    <text evidence="7">Component of the Mediator complex.</text>
</comment>
<dbReference type="AlphaFoldDB" id="A0A016WPN1"/>
<sequence>MEERMSSSMIGVKCDRREAQLPSVHKERRKTDQGPYPTNFIQSDKDALADMLQNDALSSRRCSTYRSIRMDYKIQLSTAQLEPPEEQRRRFEIECEFVQALANPHYVNFLAQRGFLKEQHFINYLKYLLYWKQPEYARVRVDNSAEQLRMKVAEHVCT</sequence>
<evidence type="ECO:0000256" key="8">
    <source>
        <dbReference type="SAM" id="MobiDB-lite"/>
    </source>
</evidence>
<proteinExistence type="inferred from homology"/>